<evidence type="ECO:0000256" key="1">
    <source>
        <dbReference type="ARBA" id="ARBA00007287"/>
    </source>
</evidence>
<evidence type="ECO:0000313" key="5">
    <source>
        <dbReference type="Proteomes" id="UP000241886"/>
    </source>
</evidence>
<dbReference type="Pfam" id="PF11495">
    <property type="entry name" value="Regulator_TrmB"/>
    <property type="match status" value="1"/>
</dbReference>
<proteinExistence type="inferred from homology"/>
<evidence type="ECO:0000259" key="2">
    <source>
        <dbReference type="Pfam" id="PF01978"/>
    </source>
</evidence>
<dbReference type="EMBL" id="NEXO01000042">
    <property type="protein sequence ID" value="PSO05044.1"/>
    <property type="molecule type" value="Genomic_DNA"/>
</dbReference>
<dbReference type="PANTHER" id="PTHR34293:SF1">
    <property type="entry name" value="HTH-TYPE TRANSCRIPTIONAL REGULATOR TRMBL2"/>
    <property type="match status" value="1"/>
</dbReference>
<evidence type="ECO:0008006" key="6">
    <source>
        <dbReference type="Google" id="ProtNLM"/>
    </source>
</evidence>
<dbReference type="InterPro" id="IPR002831">
    <property type="entry name" value="Tscrpt_reg_TrmB_N"/>
</dbReference>
<organism evidence="4 5">
    <name type="scientific">Candidatus Marsarchaeota G2 archaeon ECH_B_SAG-G16</name>
    <dbReference type="NCBI Taxonomy" id="1978167"/>
    <lineage>
        <taxon>Archaea</taxon>
        <taxon>Candidatus Marsarchaeota</taxon>
        <taxon>Candidatus Marsarchaeota group 2</taxon>
    </lineage>
</organism>
<comment type="caution">
    <text evidence="4">The sequence shown here is derived from an EMBL/GenBank/DDBJ whole genome shotgun (WGS) entry which is preliminary data.</text>
</comment>
<dbReference type="PANTHER" id="PTHR34293">
    <property type="entry name" value="HTH-TYPE TRANSCRIPTIONAL REGULATOR TRMBL2"/>
    <property type="match status" value="1"/>
</dbReference>
<feature type="domain" description="Transcription regulator TrmB N-terminal" evidence="2">
    <location>
        <begin position="11"/>
        <end position="77"/>
    </location>
</feature>
<dbReference type="InterPro" id="IPR036390">
    <property type="entry name" value="WH_DNA-bd_sf"/>
</dbReference>
<dbReference type="Gene3D" id="1.10.10.10">
    <property type="entry name" value="Winged helix-like DNA-binding domain superfamily/Winged helix DNA-binding domain"/>
    <property type="match status" value="1"/>
</dbReference>
<feature type="domain" description="Transcription regulator TrmB C-terminal" evidence="3">
    <location>
        <begin position="117"/>
        <end position="247"/>
    </location>
</feature>
<dbReference type="SUPFAM" id="SSF46785">
    <property type="entry name" value="Winged helix' DNA-binding domain"/>
    <property type="match status" value="1"/>
</dbReference>
<dbReference type="Proteomes" id="UP000241886">
    <property type="component" value="Unassembled WGS sequence"/>
</dbReference>
<gene>
    <name evidence="4" type="ORF">B9Q13_02925</name>
</gene>
<dbReference type="InterPro" id="IPR036388">
    <property type="entry name" value="WH-like_DNA-bd_sf"/>
</dbReference>
<protein>
    <recommendedName>
        <fullName evidence="6">Transcription regulator TrmB N-terminal domain-containing protein</fullName>
    </recommendedName>
</protein>
<reference evidence="4 5" key="1">
    <citation type="submission" date="2017-04" db="EMBL/GenBank/DDBJ databases">
        <title>Novel microbial lineages endemic to geothermal iron-oxide mats fill important gaps in the evolutionary history of Archaea.</title>
        <authorList>
            <person name="Jay Z.J."/>
            <person name="Beam J.P."/>
            <person name="Dlakic M."/>
            <person name="Rusch D.B."/>
            <person name="Kozubal M.A."/>
            <person name="Inskeep W.P."/>
        </authorList>
    </citation>
    <scope>NUCLEOTIDE SEQUENCE [LARGE SCALE GENOMIC DNA]</scope>
    <source>
        <strain evidence="4">ECH_B_SAG-G16</strain>
    </source>
</reference>
<name>A0A2R6C2F5_9ARCH</name>
<sequence length="252" mass="28084">MEEARPAIRHLRALGLSQSEAELYLAALTRGGGDAKSLSQTSGVPYGKVYTALKRLVEKGWLIEVEGFPKRYLPRSPKEAVKIHRNFLESKFAEAEKAVVEELEPLFEAKDQTEKPQVWLITGFDKVTARACSMILDAEREIEVAIPMLFPGLEEVLAVFKSKLGYSSLKIKILGSPDVVRSLPLYNSYDVEIRLVESMFGGGIVSDKSEAMILLSIEKNPIAVWAKHSALAEIAHTYFDYIWRSAKPLGTN</sequence>
<dbReference type="InterPro" id="IPR021586">
    <property type="entry name" value="Tscrpt_reg_TrmB_C"/>
</dbReference>
<comment type="similarity">
    <text evidence="1">Belongs to the transcriptional regulator TrmB family.</text>
</comment>
<accession>A0A2R6C2F5</accession>
<dbReference type="AlphaFoldDB" id="A0A2R6C2F5"/>
<evidence type="ECO:0000313" key="4">
    <source>
        <dbReference type="EMBL" id="PSO05044.1"/>
    </source>
</evidence>
<evidence type="ECO:0000259" key="3">
    <source>
        <dbReference type="Pfam" id="PF11495"/>
    </source>
</evidence>
<dbReference type="Pfam" id="PF01978">
    <property type="entry name" value="TrmB"/>
    <property type="match status" value="1"/>
</dbReference>
<dbReference type="InterPro" id="IPR051797">
    <property type="entry name" value="TrmB-like"/>
</dbReference>